<comment type="caution">
    <text evidence="3">The sequence shown here is derived from an EMBL/GenBank/DDBJ whole genome shotgun (WGS) entry which is preliminary data.</text>
</comment>
<evidence type="ECO:0000313" key="4">
    <source>
        <dbReference type="Proteomes" id="UP000178419"/>
    </source>
</evidence>
<feature type="transmembrane region" description="Helical" evidence="1">
    <location>
        <begin position="9"/>
        <end position="28"/>
    </location>
</feature>
<accession>A0A1F7Y0W6</accession>
<dbReference type="InterPro" id="IPR038731">
    <property type="entry name" value="RgtA/B/C-like"/>
</dbReference>
<feature type="transmembrane region" description="Helical" evidence="1">
    <location>
        <begin position="173"/>
        <end position="189"/>
    </location>
</feature>
<feature type="domain" description="Glycosyltransferase RgtA/B/C/D-like" evidence="2">
    <location>
        <begin position="126"/>
        <end position="256"/>
    </location>
</feature>
<dbReference type="Proteomes" id="UP000178419">
    <property type="component" value="Unassembled WGS sequence"/>
</dbReference>
<reference evidence="3 4" key="1">
    <citation type="journal article" date="2016" name="Nat. Commun.">
        <title>Thousands of microbial genomes shed light on interconnected biogeochemical processes in an aquifer system.</title>
        <authorList>
            <person name="Anantharaman K."/>
            <person name="Brown C.T."/>
            <person name="Hug L.A."/>
            <person name="Sharon I."/>
            <person name="Castelle C.J."/>
            <person name="Probst A.J."/>
            <person name="Thomas B.C."/>
            <person name="Singh A."/>
            <person name="Wilkins M.J."/>
            <person name="Karaoz U."/>
            <person name="Brodie E.L."/>
            <person name="Williams K.H."/>
            <person name="Hubbard S.S."/>
            <person name="Banfield J.F."/>
        </authorList>
    </citation>
    <scope>NUCLEOTIDE SEQUENCE [LARGE SCALE GENOMIC DNA]</scope>
</reference>
<dbReference type="AlphaFoldDB" id="A0A1F7Y0W6"/>
<feature type="transmembrane region" description="Helical" evidence="1">
    <location>
        <begin position="376"/>
        <end position="397"/>
    </location>
</feature>
<evidence type="ECO:0000256" key="1">
    <source>
        <dbReference type="SAM" id="Phobius"/>
    </source>
</evidence>
<protein>
    <recommendedName>
        <fullName evidence="2">Glycosyltransferase RgtA/B/C/D-like domain-containing protein</fullName>
    </recommendedName>
</protein>
<evidence type="ECO:0000313" key="3">
    <source>
        <dbReference type="EMBL" id="OGM20840.1"/>
    </source>
</evidence>
<keyword evidence="1" id="KW-0472">Membrane</keyword>
<feature type="transmembrane region" description="Helical" evidence="1">
    <location>
        <begin position="196"/>
        <end position="224"/>
    </location>
</feature>
<feature type="transmembrane region" description="Helical" evidence="1">
    <location>
        <begin position="236"/>
        <end position="259"/>
    </location>
</feature>
<keyword evidence="1" id="KW-1133">Transmembrane helix</keyword>
<name>A0A1F7Y0W6_9BACT</name>
<feature type="transmembrane region" description="Helical" evidence="1">
    <location>
        <begin position="345"/>
        <end position="364"/>
    </location>
</feature>
<dbReference type="EMBL" id="MGGE01000033">
    <property type="protein sequence ID" value="OGM20840.1"/>
    <property type="molecule type" value="Genomic_DNA"/>
</dbReference>
<feature type="transmembrane region" description="Helical" evidence="1">
    <location>
        <begin position="320"/>
        <end position="339"/>
    </location>
</feature>
<sequence length="399" mass="46296">MKFFPKDKYLFPFIFIFSFLFFLAHIAYTKTALYSDTRFYYAYTRSLVIDRDILLTNDFQLLGIEPAINSEGFAVNTFPVGTSLFWVPGFWLADSFMKATQFLQSSSLIPSGFEIPYQIATAATNIFLGTLGLYLLYSLLRKYFSETIARLTAITLFSTTNLLFYFAVEPLTSHATSFFVSTLFVYYFLKHKKDKYYYLILGLLGGFAGLVRTQDALILVVPIIQIIVNSKTSLKFLVTNFILLFAGFLVGFAPQIFLWKLFFDFYYPPPGWGYGFTFLSPHILYVLFNRENGLFILTPSVFLAFIGLFSLFLRKWHIALFSLTYFFLQIYFISSWQEYFQGGSFSIRMMISSYPFLSFGLAEIMTDTRNRFGYKALYHAITLFSLLNFGLILRYLYIT</sequence>
<gene>
    <name evidence="3" type="ORF">A2714_02640</name>
</gene>
<feature type="transmembrane region" description="Helical" evidence="1">
    <location>
        <begin position="271"/>
        <end position="288"/>
    </location>
</feature>
<organism evidence="3 4">
    <name type="scientific">Candidatus Woesebacteria bacterium RIFCSPHIGHO2_01_FULL_38_9</name>
    <dbReference type="NCBI Taxonomy" id="1802492"/>
    <lineage>
        <taxon>Bacteria</taxon>
        <taxon>Candidatus Woeseibacteriota</taxon>
    </lineage>
</organism>
<dbReference type="Pfam" id="PF13231">
    <property type="entry name" value="PMT_2"/>
    <property type="match status" value="1"/>
</dbReference>
<feature type="transmembrane region" description="Helical" evidence="1">
    <location>
        <begin position="294"/>
        <end position="313"/>
    </location>
</feature>
<evidence type="ECO:0000259" key="2">
    <source>
        <dbReference type="Pfam" id="PF13231"/>
    </source>
</evidence>
<feature type="transmembrane region" description="Helical" evidence="1">
    <location>
        <begin position="115"/>
        <end position="136"/>
    </location>
</feature>
<keyword evidence="1" id="KW-0812">Transmembrane</keyword>
<proteinExistence type="predicted"/>